<protein>
    <submittedName>
        <fullName evidence="1">DUF1934 domain-containing protein</fullName>
    </submittedName>
</protein>
<dbReference type="AlphaFoldDB" id="A0A9D1FN10"/>
<dbReference type="Gene3D" id="2.40.128.20">
    <property type="match status" value="1"/>
</dbReference>
<gene>
    <name evidence="1" type="ORF">IAB51_08085</name>
</gene>
<dbReference type="Pfam" id="PF09148">
    <property type="entry name" value="DUF1934"/>
    <property type="match status" value="1"/>
</dbReference>
<dbReference type="InterPro" id="IPR012674">
    <property type="entry name" value="Calycin"/>
</dbReference>
<proteinExistence type="predicted"/>
<sequence length="139" mass="15568">MKKDVNICIKGVYMAEEERTTTELYTVGSLCKKNGHFYLTYAESETTGFEGCVTTMKLEEDRVTVIRRGPATAHLILQKGIRNVGRYEMMGTLMDIGVYTDGMESTMTEDGGSLHLKYTMDMNSALLSENELDISVTQI</sequence>
<reference evidence="1" key="2">
    <citation type="journal article" date="2021" name="PeerJ">
        <title>Extensive microbial diversity within the chicken gut microbiome revealed by metagenomics and culture.</title>
        <authorList>
            <person name="Gilroy R."/>
            <person name="Ravi A."/>
            <person name="Getino M."/>
            <person name="Pursley I."/>
            <person name="Horton D.L."/>
            <person name="Alikhan N.F."/>
            <person name="Baker D."/>
            <person name="Gharbi K."/>
            <person name="Hall N."/>
            <person name="Watson M."/>
            <person name="Adriaenssens E.M."/>
            <person name="Foster-Nyarko E."/>
            <person name="Jarju S."/>
            <person name="Secka A."/>
            <person name="Antonio M."/>
            <person name="Oren A."/>
            <person name="Chaudhuri R.R."/>
            <person name="La Ragione R."/>
            <person name="Hildebrand F."/>
            <person name="Pallen M.J."/>
        </authorList>
    </citation>
    <scope>NUCLEOTIDE SEQUENCE</scope>
    <source>
        <strain evidence="1">CHK199-13235</strain>
    </source>
</reference>
<name>A0A9D1FN10_9FIRM</name>
<dbReference type="InterPro" id="IPR015231">
    <property type="entry name" value="DUF1934"/>
</dbReference>
<dbReference type="SUPFAM" id="SSF50814">
    <property type="entry name" value="Lipocalins"/>
    <property type="match status" value="1"/>
</dbReference>
<dbReference type="Proteomes" id="UP000824002">
    <property type="component" value="Unassembled WGS sequence"/>
</dbReference>
<dbReference type="EMBL" id="DVJP01000052">
    <property type="protein sequence ID" value="HIS76753.1"/>
    <property type="molecule type" value="Genomic_DNA"/>
</dbReference>
<comment type="caution">
    <text evidence="1">The sequence shown here is derived from an EMBL/GenBank/DDBJ whole genome shotgun (WGS) entry which is preliminary data.</text>
</comment>
<evidence type="ECO:0000313" key="1">
    <source>
        <dbReference type="EMBL" id="HIS76753.1"/>
    </source>
</evidence>
<accession>A0A9D1FN10</accession>
<organism evidence="1 2">
    <name type="scientific">Candidatus Merdivicinus excrementipullorum</name>
    <dbReference type="NCBI Taxonomy" id="2840867"/>
    <lineage>
        <taxon>Bacteria</taxon>
        <taxon>Bacillati</taxon>
        <taxon>Bacillota</taxon>
        <taxon>Clostridia</taxon>
        <taxon>Eubacteriales</taxon>
        <taxon>Oscillospiraceae</taxon>
        <taxon>Oscillospiraceae incertae sedis</taxon>
        <taxon>Candidatus Merdivicinus</taxon>
    </lineage>
</organism>
<reference evidence="1" key="1">
    <citation type="submission" date="2020-10" db="EMBL/GenBank/DDBJ databases">
        <authorList>
            <person name="Gilroy R."/>
        </authorList>
    </citation>
    <scope>NUCLEOTIDE SEQUENCE</scope>
    <source>
        <strain evidence="1">CHK199-13235</strain>
    </source>
</reference>
<evidence type="ECO:0000313" key="2">
    <source>
        <dbReference type="Proteomes" id="UP000824002"/>
    </source>
</evidence>